<keyword evidence="3" id="KW-1185">Reference proteome</keyword>
<feature type="region of interest" description="Disordered" evidence="1">
    <location>
        <begin position="146"/>
        <end position="165"/>
    </location>
</feature>
<dbReference type="Proteomes" id="UP000054270">
    <property type="component" value="Unassembled WGS sequence"/>
</dbReference>
<gene>
    <name evidence="2" type="ORF">HYPSUDRAFT_38442</name>
</gene>
<dbReference type="AlphaFoldDB" id="A0A0D2PZL9"/>
<accession>A0A0D2PZL9</accession>
<name>A0A0D2PZL9_HYPSF</name>
<organism evidence="2 3">
    <name type="scientific">Hypholoma sublateritium (strain FD-334 SS-4)</name>
    <dbReference type="NCBI Taxonomy" id="945553"/>
    <lineage>
        <taxon>Eukaryota</taxon>
        <taxon>Fungi</taxon>
        <taxon>Dikarya</taxon>
        <taxon>Basidiomycota</taxon>
        <taxon>Agaricomycotina</taxon>
        <taxon>Agaricomycetes</taxon>
        <taxon>Agaricomycetidae</taxon>
        <taxon>Agaricales</taxon>
        <taxon>Agaricineae</taxon>
        <taxon>Strophariaceae</taxon>
        <taxon>Hypholoma</taxon>
    </lineage>
</organism>
<evidence type="ECO:0000313" key="3">
    <source>
        <dbReference type="Proteomes" id="UP000054270"/>
    </source>
</evidence>
<dbReference type="EMBL" id="KN817535">
    <property type="protein sequence ID" value="KJA24785.1"/>
    <property type="molecule type" value="Genomic_DNA"/>
</dbReference>
<sequence>MTHPGSSSQPSCPAASRYVRRFPIRAFIHSSLVQLAPPDPYVHARRTTALARELCVPPPLLMSTAPPRPALHYVRGRHPHPFMRPPLIHASVSTPASMRTPPAPSTRVRCVRAAGPGSALPRASTYSVPSAAPLVVVHLEPTPVRSSIAPSHNSRRPLSPLTSAGSEASLKRRACACMPAAPRHRSRRAFREAEGIAELVLVGLCYRTSAPAGLLPYYSSSRGAPLLAPRVVYPPPAPSRLLTYPTAFTAGVRCSAAGAPFRVCAYAEYRAASSAAEHAMRTGAARVVRRAQAWRCSRPVLGV</sequence>
<proteinExistence type="predicted"/>
<evidence type="ECO:0000313" key="2">
    <source>
        <dbReference type="EMBL" id="KJA24785.1"/>
    </source>
</evidence>
<reference evidence="3" key="1">
    <citation type="submission" date="2014-04" db="EMBL/GenBank/DDBJ databases">
        <title>Evolutionary Origins and Diversification of the Mycorrhizal Mutualists.</title>
        <authorList>
            <consortium name="DOE Joint Genome Institute"/>
            <consortium name="Mycorrhizal Genomics Consortium"/>
            <person name="Kohler A."/>
            <person name="Kuo A."/>
            <person name="Nagy L.G."/>
            <person name="Floudas D."/>
            <person name="Copeland A."/>
            <person name="Barry K.W."/>
            <person name="Cichocki N."/>
            <person name="Veneault-Fourrey C."/>
            <person name="LaButti K."/>
            <person name="Lindquist E.A."/>
            <person name="Lipzen A."/>
            <person name="Lundell T."/>
            <person name="Morin E."/>
            <person name="Murat C."/>
            <person name="Riley R."/>
            <person name="Ohm R."/>
            <person name="Sun H."/>
            <person name="Tunlid A."/>
            <person name="Henrissat B."/>
            <person name="Grigoriev I.V."/>
            <person name="Hibbett D.S."/>
            <person name="Martin F."/>
        </authorList>
    </citation>
    <scope>NUCLEOTIDE SEQUENCE [LARGE SCALE GENOMIC DNA]</scope>
    <source>
        <strain evidence="3">FD-334 SS-4</strain>
    </source>
</reference>
<protein>
    <submittedName>
        <fullName evidence="2">Uncharacterized protein</fullName>
    </submittedName>
</protein>
<evidence type="ECO:0000256" key="1">
    <source>
        <dbReference type="SAM" id="MobiDB-lite"/>
    </source>
</evidence>